<dbReference type="Proteomes" id="UP001239213">
    <property type="component" value="Unassembled WGS sequence"/>
</dbReference>
<evidence type="ECO:0000313" key="3">
    <source>
        <dbReference type="Proteomes" id="UP001239213"/>
    </source>
</evidence>
<name>A0AAI9UF75_9PEZI</name>
<feature type="compositionally biased region" description="Polar residues" evidence="1">
    <location>
        <begin position="18"/>
        <end position="31"/>
    </location>
</feature>
<accession>A0AAI9UF75</accession>
<dbReference type="AlphaFoldDB" id="A0AAI9UF75"/>
<keyword evidence="3" id="KW-1185">Reference proteome</keyword>
<feature type="compositionally biased region" description="Basic and acidic residues" evidence="1">
    <location>
        <begin position="8"/>
        <end position="17"/>
    </location>
</feature>
<comment type="caution">
    <text evidence="2">The sequence shown here is derived from an EMBL/GenBank/DDBJ whole genome shotgun (WGS) entry which is preliminary data.</text>
</comment>
<feature type="compositionally biased region" description="Acidic residues" evidence="1">
    <location>
        <begin position="193"/>
        <end position="202"/>
    </location>
</feature>
<feature type="region of interest" description="Disordered" evidence="1">
    <location>
        <begin position="121"/>
        <end position="157"/>
    </location>
</feature>
<sequence length="202" mass="22410">MSCSTSEKTQKEVDKLFQSHTETTQLSSLHSLDQPRFPHTFVPSVFPSFALTPDRPQQRGAEQEPDLHSQLKSSGSQSHVNVNLNFKHLLINQEGAKQAAAYVSTTKQQQQVKQILEQNPSELKGGNSTSHAVPNPTPQTTRSGRAAKPAGPQQPERTYLAQYCAKALVRGFMVRSDSKEGGPGAWKRKENEATWESEQDQK</sequence>
<feature type="region of interest" description="Disordered" evidence="1">
    <location>
        <begin position="1"/>
        <end position="76"/>
    </location>
</feature>
<dbReference type="EMBL" id="MPDP01000282">
    <property type="protein sequence ID" value="KAK1457298.1"/>
    <property type="molecule type" value="Genomic_DNA"/>
</dbReference>
<feature type="compositionally biased region" description="Polar residues" evidence="1">
    <location>
        <begin position="121"/>
        <end position="143"/>
    </location>
</feature>
<evidence type="ECO:0000256" key="1">
    <source>
        <dbReference type="SAM" id="MobiDB-lite"/>
    </source>
</evidence>
<organism evidence="2 3">
    <name type="scientific">Colletotrichum cuscutae</name>
    <dbReference type="NCBI Taxonomy" id="1209917"/>
    <lineage>
        <taxon>Eukaryota</taxon>
        <taxon>Fungi</taxon>
        <taxon>Dikarya</taxon>
        <taxon>Ascomycota</taxon>
        <taxon>Pezizomycotina</taxon>
        <taxon>Sordariomycetes</taxon>
        <taxon>Hypocreomycetidae</taxon>
        <taxon>Glomerellales</taxon>
        <taxon>Glomerellaceae</taxon>
        <taxon>Colletotrichum</taxon>
        <taxon>Colletotrichum acutatum species complex</taxon>
    </lineage>
</organism>
<feature type="region of interest" description="Disordered" evidence="1">
    <location>
        <begin position="174"/>
        <end position="202"/>
    </location>
</feature>
<protein>
    <submittedName>
        <fullName evidence="2">Uncharacterized protein</fullName>
    </submittedName>
</protein>
<gene>
    <name evidence="2" type="ORF">CCUS01_01765</name>
</gene>
<reference evidence="2" key="1">
    <citation type="submission" date="2016-11" db="EMBL/GenBank/DDBJ databases">
        <title>The genome sequence of Colletotrichum cuscutae.</title>
        <authorList>
            <person name="Baroncelli R."/>
        </authorList>
    </citation>
    <scope>NUCLEOTIDE SEQUENCE</scope>
    <source>
        <strain evidence="2">IMI 304802</strain>
    </source>
</reference>
<proteinExistence type="predicted"/>
<evidence type="ECO:0000313" key="2">
    <source>
        <dbReference type="EMBL" id="KAK1457298.1"/>
    </source>
</evidence>